<evidence type="ECO:0000313" key="1">
    <source>
        <dbReference type="EMBL" id="VDM34518.1"/>
    </source>
</evidence>
<dbReference type="Proteomes" id="UP000050794">
    <property type="component" value="Unassembled WGS sequence"/>
</dbReference>
<dbReference type="AlphaFoldDB" id="A0A183U9N9"/>
<gene>
    <name evidence="1" type="ORF">TCNE_LOCUS5209</name>
</gene>
<sequence length="79" mass="8293">MCAVDASGRYDDSVKRQNVVPASDKECVPIVPQGLGCLERSREKGQPAAEGVVNLKTSCEGSIGRVHVGECAPLMAPPQ</sequence>
<reference evidence="3" key="1">
    <citation type="submission" date="2016-06" db="UniProtKB">
        <authorList>
            <consortium name="WormBaseParasite"/>
        </authorList>
    </citation>
    <scope>IDENTIFICATION</scope>
</reference>
<evidence type="ECO:0000313" key="3">
    <source>
        <dbReference type="WBParaSite" id="TCNE_0000520901-mRNA-1"/>
    </source>
</evidence>
<accession>A0A183U9N9</accession>
<organism evidence="2 3">
    <name type="scientific">Toxocara canis</name>
    <name type="common">Canine roundworm</name>
    <dbReference type="NCBI Taxonomy" id="6265"/>
    <lineage>
        <taxon>Eukaryota</taxon>
        <taxon>Metazoa</taxon>
        <taxon>Ecdysozoa</taxon>
        <taxon>Nematoda</taxon>
        <taxon>Chromadorea</taxon>
        <taxon>Rhabditida</taxon>
        <taxon>Spirurina</taxon>
        <taxon>Ascaridomorpha</taxon>
        <taxon>Ascaridoidea</taxon>
        <taxon>Toxocaridae</taxon>
        <taxon>Toxocara</taxon>
    </lineage>
</organism>
<reference evidence="1 2" key="2">
    <citation type="submission" date="2018-11" db="EMBL/GenBank/DDBJ databases">
        <authorList>
            <consortium name="Pathogen Informatics"/>
        </authorList>
    </citation>
    <scope>NUCLEOTIDE SEQUENCE [LARGE SCALE GENOMIC DNA]</scope>
</reference>
<dbReference type="WBParaSite" id="TCNE_0000520901-mRNA-1">
    <property type="protein sequence ID" value="TCNE_0000520901-mRNA-1"/>
    <property type="gene ID" value="TCNE_0000520901"/>
</dbReference>
<name>A0A183U9N9_TOXCA</name>
<keyword evidence="2" id="KW-1185">Reference proteome</keyword>
<protein>
    <submittedName>
        <fullName evidence="1 3">Uncharacterized protein</fullName>
    </submittedName>
</protein>
<dbReference type="EMBL" id="UYWY01011909">
    <property type="protein sequence ID" value="VDM34518.1"/>
    <property type="molecule type" value="Genomic_DNA"/>
</dbReference>
<proteinExistence type="predicted"/>
<evidence type="ECO:0000313" key="2">
    <source>
        <dbReference type="Proteomes" id="UP000050794"/>
    </source>
</evidence>